<dbReference type="AlphaFoldDB" id="A0A3Q7IT94"/>
<dbReference type="GO" id="GO:0004034">
    <property type="term" value="F:aldose 1-epimerase activity"/>
    <property type="evidence" value="ECO:0000318"/>
    <property type="project" value="GO_Central"/>
</dbReference>
<reference evidence="1" key="2">
    <citation type="submission" date="2019-01" db="UniProtKB">
        <authorList>
            <consortium name="EnsemblPlants"/>
        </authorList>
    </citation>
    <scope>IDENTIFICATION</scope>
    <source>
        <strain evidence="1">cv. Heinz 1706</strain>
    </source>
</reference>
<sequence length="163" mass="18460">MKGIDVNTHDPKACWTKDKRRVLMSYDRKKGGEYTCYIMNGLKANTSDPKIGYVMKGDALGLLLEFAFHDNNKKMKPVIIVYDKKSGRVMNIQAIAPCVHFYTANWIINVKGKGGFVYQPRSALFLETQGYPDAVDHPKFPSTIMNPGKTYAHSVLYTFSIKK</sequence>
<dbReference type="InterPro" id="IPR008183">
    <property type="entry name" value="Aldose_1/G6P_1-epimerase"/>
</dbReference>
<protein>
    <recommendedName>
        <fullName evidence="3">Aldose 1-epimerase</fullName>
    </recommendedName>
</protein>
<proteinExistence type="predicted"/>
<dbReference type="InParanoid" id="A0A3Q7IT94"/>
<dbReference type="InterPro" id="IPR014718">
    <property type="entry name" value="GH-type_carb-bd"/>
</dbReference>
<dbReference type="PANTHER" id="PTHR10091:SF31">
    <property type="entry name" value="ALDOSE 1-EPIMERASE"/>
    <property type="match status" value="1"/>
</dbReference>
<dbReference type="Proteomes" id="UP000004994">
    <property type="component" value="Chromosome 11"/>
</dbReference>
<dbReference type="Gramene" id="Solyc11g017435.1.1">
    <property type="protein sequence ID" value="Solyc11g017435.1.1"/>
    <property type="gene ID" value="Solyc11g017435.1"/>
</dbReference>
<name>A0A3Q7IT94_SOLLC</name>
<keyword evidence="2" id="KW-1185">Reference proteome</keyword>
<dbReference type="Pfam" id="PF01263">
    <property type="entry name" value="Aldose_epim"/>
    <property type="match status" value="1"/>
</dbReference>
<evidence type="ECO:0008006" key="3">
    <source>
        <dbReference type="Google" id="ProtNLM"/>
    </source>
</evidence>
<dbReference type="EnsemblPlants" id="Solyc11g017435.1.1">
    <property type="protein sequence ID" value="Solyc11g017435.1.1"/>
    <property type="gene ID" value="Solyc11g017435.1"/>
</dbReference>
<dbReference type="GO" id="GO:0030246">
    <property type="term" value="F:carbohydrate binding"/>
    <property type="evidence" value="ECO:0007669"/>
    <property type="project" value="InterPro"/>
</dbReference>
<dbReference type="PANTHER" id="PTHR10091">
    <property type="entry name" value="ALDOSE-1-EPIMERASE"/>
    <property type="match status" value="1"/>
</dbReference>
<dbReference type="GO" id="GO:0033499">
    <property type="term" value="P:galactose catabolic process via UDP-galactose, Leloir pathway"/>
    <property type="evidence" value="ECO:0000318"/>
    <property type="project" value="GO_Central"/>
</dbReference>
<evidence type="ECO:0000313" key="1">
    <source>
        <dbReference type="EnsemblPlants" id="Solyc11g017435.1.1"/>
    </source>
</evidence>
<dbReference type="GO" id="GO:0006006">
    <property type="term" value="P:glucose metabolic process"/>
    <property type="evidence" value="ECO:0000318"/>
    <property type="project" value="GO_Central"/>
</dbReference>
<dbReference type="SUPFAM" id="SSF74650">
    <property type="entry name" value="Galactose mutarotase-like"/>
    <property type="match status" value="1"/>
</dbReference>
<organism evidence="1">
    <name type="scientific">Solanum lycopersicum</name>
    <name type="common">Tomato</name>
    <name type="synonym">Lycopersicon esculentum</name>
    <dbReference type="NCBI Taxonomy" id="4081"/>
    <lineage>
        <taxon>Eukaryota</taxon>
        <taxon>Viridiplantae</taxon>
        <taxon>Streptophyta</taxon>
        <taxon>Embryophyta</taxon>
        <taxon>Tracheophyta</taxon>
        <taxon>Spermatophyta</taxon>
        <taxon>Magnoliopsida</taxon>
        <taxon>eudicotyledons</taxon>
        <taxon>Gunneridae</taxon>
        <taxon>Pentapetalae</taxon>
        <taxon>asterids</taxon>
        <taxon>lamiids</taxon>
        <taxon>Solanales</taxon>
        <taxon>Solanaceae</taxon>
        <taxon>Solanoideae</taxon>
        <taxon>Solaneae</taxon>
        <taxon>Solanum</taxon>
        <taxon>Solanum subgen. Lycopersicon</taxon>
    </lineage>
</organism>
<dbReference type="STRING" id="4081.A0A3Q7IT94"/>
<evidence type="ECO:0000313" key="2">
    <source>
        <dbReference type="Proteomes" id="UP000004994"/>
    </source>
</evidence>
<reference evidence="1" key="1">
    <citation type="journal article" date="2012" name="Nature">
        <title>The tomato genome sequence provides insights into fleshy fruit evolution.</title>
        <authorList>
            <consortium name="Tomato Genome Consortium"/>
        </authorList>
    </citation>
    <scope>NUCLEOTIDE SEQUENCE [LARGE SCALE GENOMIC DNA]</scope>
    <source>
        <strain evidence="1">cv. Heinz 1706</strain>
    </source>
</reference>
<dbReference type="InterPro" id="IPR011013">
    <property type="entry name" value="Gal_mutarotase_sf_dom"/>
</dbReference>
<dbReference type="Gene3D" id="2.70.98.10">
    <property type="match status" value="1"/>
</dbReference>
<accession>A0A3Q7IT94</accession>